<evidence type="ECO:0000313" key="3">
    <source>
        <dbReference type="Proteomes" id="UP001634394"/>
    </source>
</evidence>
<dbReference type="EMBL" id="JBJQND010000002">
    <property type="protein sequence ID" value="KAL3885289.1"/>
    <property type="molecule type" value="Genomic_DNA"/>
</dbReference>
<dbReference type="AlphaFoldDB" id="A0ABD3XGC0"/>
<dbReference type="Pfam" id="PF15320">
    <property type="entry name" value="RAM"/>
    <property type="match status" value="1"/>
</dbReference>
<gene>
    <name evidence="2" type="ORF">ACJMK2_025372</name>
</gene>
<dbReference type="Proteomes" id="UP001634394">
    <property type="component" value="Unassembled WGS sequence"/>
</dbReference>
<evidence type="ECO:0000313" key="2">
    <source>
        <dbReference type="EMBL" id="KAL3885289.1"/>
    </source>
</evidence>
<comment type="caution">
    <text evidence="2">The sequence shown here is derived from an EMBL/GenBank/DDBJ whole genome shotgun (WGS) entry which is preliminary data.</text>
</comment>
<dbReference type="InterPro" id="IPR028271">
    <property type="entry name" value="RAMAC"/>
</dbReference>
<evidence type="ECO:0008006" key="4">
    <source>
        <dbReference type="Google" id="ProtNLM"/>
    </source>
</evidence>
<organism evidence="2 3">
    <name type="scientific">Sinanodonta woodiana</name>
    <name type="common">Chinese pond mussel</name>
    <name type="synonym">Anodonta woodiana</name>
    <dbReference type="NCBI Taxonomy" id="1069815"/>
    <lineage>
        <taxon>Eukaryota</taxon>
        <taxon>Metazoa</taxon>
        <taxon>Spiralia</taxon>
        <taxon>Lophotrochozoa</taxon>
        <taxon>Mollusca</taxon>
        <taxon>Bivalvia</taxon>
        <taxon>Autobranchia</taxon>
        <taxon>Heteroconchia</taxon>
        <taxon>Palaeoheterodonta</taxon>
        <taxon>Unionida</taxon>
        <taxon>Unionoidea</taxon>
        <taxon>Unionidae</taxon>
        <taxon>Unioninae</taxon>
        <taxon>Sinanodonta</taxon>
    </lineage>
</organism>
<sequence length="114" mass="13190">MLTPEEVSTTIQTYEEMFSYRYTMNDPEFKARNNSTIPSPPCVSNYWCKRRNYDQNRGGRGESRGNYSHRDHGHGGGGYGYHGNGRGGQRGHYHDRGGYGDRRPDRYQSYNQGR</sequence>
<reference evidence="2 3" key="1">
    <citation type="submission" date="2024-11" db="EMBL/GenBank/DDBJ databases">
        <title>Chromosome-level genome assembly of the freshwater bivalve Anodonta woodiana.</title>
        <authorList>
            <person name="Chen X."/>
        </authorList>
    </citation>
    <scope>NUCLEOTIDE SEQUENCE [LARGE SCALE GENOMIC DNA]</scope>
    <source>
        <strain evidence="2">MN2024</strain>
        <tissue evidence="2">Gills</tissue>
    </source>
</reference>
<proteinExistence type="predicted"/>
<name>A0ABD3XGC0_SINWO</name>
<feature type="region of interest" description="Disordered" evidence="1">
    <location>
        <begin position="53"/>
        <end position="114"/>
    </location>
</feature>
<protein>
    <recommendedName>
        <fullName evidence="4">RNA helicase</fullName>
    </recommendedName>
</protein>
<feature type="compositionally biased region" description="Gly residues" evidence="1">
    <location>
        <begin position="75"/>
        <end position="90"/>
    </location>
</feature>
<keyword evidence="3" id="KW-1185">Reference proteome</keyword>
<feature type="compositionally biased region" description="Basic and acidic residues" evidence="1">
    <location>
        <begin position="92"/>
        <end position="106"/>
    </location>
</feature>
<accession>A0ABD3XGC0</accession>
<feature type="compositionally biased region" description="Basic and acidic residues" evidence="1">
    <location>
        <begin position="53"/>
        <end position="74"/>
    </location>
</feature>
<evidence type="ECO:0000256" key="1">
    <source>
        <dbReference type="SAM" id="MobiDB-lite"/>
    </source>
</evidence>